<evidence type="ECO:0000313" key="2">
    <source>
        <dbReference type="EMBL" id="CAG8484732.1"/>
    </source>
</evidence>
<dbReference type="PANTHER" id="PTHR16134:SF148">
    <property type="entry name" value="S-PHASE KINASE-ASSOCIATED PROTEIN 2, ISOFORM A"/>
    <property type="match status" value="1"/>
</dbReference>
<dbReference type="Pfam" id="PF12937">
    <property type="entry name" value="F-box-like"/>
    <property type="match status" value="1"/>
</dbReference>
<feature type="domain" description="F-box" evidence="1">
    <location>
        <begin position="11"/>
        <end position="46"/>
    </location>
</feature>
<dbReference type="InterPro" id="IPR001810">
    <property type="entry name" value="F-box_dom"/>
</dbReference>
<reference evidence="2" key="1">
    <citation type="submission" date="2021-06" db="EMBL/GenBank/DDBJ databases">
        <authorList>
            <person name="Kallberg Y."/>
            <person name="Tangrot J."/>
            <person name="Rosling A."/>
        </authorList>
    </citation>
    <scope>NUCLEOTIDE SEQUENCE</scope>
    <source>
        <strain evidence="2">MT106</strain>
    </source>
</reference>
<dbReference type="OrthoDB" id="2360970at2759"/>
<dbReference type="AlphaFoldDB" id="A0A9N8WHM9"/>
<dbReference type="EMBL" id="CAJVPL010000335">
    <property type="protein sequence ID" value="CAG8484732.1"/>
    <property type="molecule type" value="Genomic_DNA"/>
</dbReference>
<dbReference type="InterPro" id="IPR032675">
    <property type="entry name" value="LRR_dom_sf"/>
</dbReference>
<keyword evidence="3" id="KW-1185">Reference proteome</keyword>
<accession>A0A9N8WHM9</accession>
<evidence type="ECO:0000259" key="1">
    <source>
        <dbReference type="Pfam" id="PF12937"/>
    </source>
</evidence>
<name>A0A9N8WHM9_9GLOM</name>
<proteinExistence type="predicted"/>
<dbReference type="GO" id="GO:0019005">
    <property type="term" value="C:SCF ubiquitin ligase complex"/>
    <property type="evidence" value="ECO:0007669"/>
    <property type="project" value="TreeGrafter"/>
</dbReference>
<dbReference type="Proteomes" id="UP000789831">
    <property type="component" value="Unassembled WGS sequence"/>
</dbReference>
<dbReference type="Gene3D" id="3.80.10.10">
    <property type="entry name" value="Ribonuclease Inhibitor"/>
    <property type="match status" value="1"/>
</dbReference>
<evidence type="ECO:0000313" key="3">
    <source>
        <dbReference type="Proteomes" id="UP000789831"/>
    </source>
</evidence>
<gene>
    <name evidence="2" type="ORF">AGERDE_LOCUS3421</name>
</gene>
<dbReference type="GO" id="GO:0031146">
    <property type="term" value="P:SCF-dependent proteasomal ubiquitin-dependent protein catabolic process"/>
    <property type="evidence" value="ECO:0007669"/>
    <property type="project" value="TreeGrafter"/>
</dbReference>
<comment type="caution">
    <text evidence="2">The sequence shown here is derived from an EMBL/GenBank/DDBJ whole genome shotgun (WGS) entry which is preliminary data.</text>
</comment>
<protein>
    <submittedName>
        <fullName evidence="2">4257_t:CDS:1</fullName>
    </submittedName>
</protein>
<organism evidence="2 3">
    <name type="scientific">Ambispora gerdemannii</name>
    <dbReference type="NCBI Taxonomy" id="144530"/>
    <lineage>
        <taxon>Eukaryota</taxon>
        <taxon>Fungi</taxon>
        <taxon>Fungi incertae sedis</taxon>
        <taxon>Mucoromycota</taxon>
        <taxon>Glomeromycotina</taxon>
        <taxon>Glomeromycetes</taxon>
        <taxon>Archaeosporales</taxon>
        <taxon>Ambisporaceae</taxon>
        <taxon>Ambispora</taxon>
    </lineage>
</organism>
<dbReference type="SUPFAM" id="SSF52047">
    <property type="entry name" value="RNI-like"/>
    <property type="match status" value="1"/>
</dbReference>
<dbReference type="PANTHER" id="PTHR16134">
    <property type="entry name" value="F-BOX/TPR REPEAT PROTEIN POF3"/>
    <property type="match status" value="1"/>
</dbReference>
<sequence length="579" mass="66615">MVLRLAFENFQQIFEEISREKTLLSCLLVCRSWCQIAAPILWRRPLERSPTYKIIPVYLSCLSNTQINYLLENGVDMEYTRPTPVFNYLSFARHIDNANLEISALQWCAPHDSAIDRLKILKHQFIDFTQEQRRHALLIVQELLKGFLSQCGTLRSINVEVGVDVASSWRNQISFSLPDIKGNDSVLLKLNKLVLGGTFDKTNFVKRLIGKCREIKYLSIDGLESEVSKEEPVALSQLISSQNCLCHLKLTRYHGDLSLVFASLIHHVNNIQTLELIGVNFGILSNASVYALAACENLRSLILKGSFHLGEETTAPLSRAFYKLQFFSIDEYHNQIPVDFIAGFLETTNENLRYLKIHSSMNDNNPFPKERILDTIIRCCPNLEYLELFQLNDQEITSILLSCNHLIDFIFGAEHGFEANAFLEKLGLLLPPTLRYLKVDRYYGEWDCNYQALEYFLKIVHARLECFELPNIYDYFQDESEDPEDYVFVRPAVHLPRLRGPARRAARRLGIPAARIVPPVHPPHAPLIADQETEEEDLSVDQSKKRQLNTAGLVSYYGLLPEYPVYRDQELLSKYLNDF</sequence>